<dbReference type="EMBL" id="PQWO01000032">
    <property type="protein sequence ID" value="PZD70591.1"/>
    <property type="molecule type" value="Genomic_DNA"/>
</dbReference>
<evidence type="ECO:0000313" key="2">
    <source>
        <dbReference type="Proteomes" id="UP000248857"/>
    </source>
</evidence>
<protein>
    <submittedName>
        <fullName evidence="1">Uncharacterized protein</fullName>
    </submittedName>
</protein>
<evidence type="ECO:0000313" key="1">
    <source>
        <dbReference type="EMBL" id="PZD70591.1"/>
    </source>
</evidence>
<gene>
    <name evidence="1" type="ORF">C1752_10441</name>
</gene>
<organism evidence="1 2">
    <name type="scientific">Acaryochloris thomasi RCC1774</name>
    <dbReference type="NCBI Taxonomy" id="1764569"/>
    <lineage>
        <taxon>Bacteria</taxon>
        <taxon>Bacillati</taxon>
        <taxon>Cyanobacteriota</taxon>
        <taxon>Cyanophyceae</taxon>
        <taxon>Acaryochloridales</taxon>
        <taxon>Acaryochloridaceae</taxon>
        <taxon>Acaryochloris</taxon>
        <taxon>Acaryochloris thomasi</taxon>
    </lineage>
</organism>
<sequence>MTNATNNDAIAKLTRNSLIEGMCKHASQHSEKPIANAKGLRNWVIATYYDETNAEVGGLNGFAHDLNYKAVSFRKREHCEKLFRLLSADASGLTQRKAKVQSKGGGRLTWAKAVRGVVYFIADHAEAAKAAVDDIPDSELKLTSMKSVRSLQSALQSRIESHSDDPVVTLRAEIYQLVGVNTEDDLRQWLKDQFAPEEAEAIDAWDFSKHSDLLTVQRIALGMQQQEA</sequence>
<keyword evidence="2" id="KW-1185">Reference proteome</keyword>
<dbReference type="Proteomes" id="UP000248857">
    <property type="component" value="Unassembled WGS sequence"/>
</dbReference>
<dbReference type="AlphaFoldDB" id="A0A2W1JMS9"/>
<comment type="caution">
    <text evidence="1">The sequence shown here is derived from an EMBL/GenBank/DDBJ whole genome shotgun (WGS) entry which is preliminary data.</text>
</comment>
<name>A0A2W1JMS9_9CYAN</name>
<dbReference type="RefSeq" id="WP_110988828.1">
    <property type="nucleotide sequence ID" value="NZ_CAWNWM010000032.1"/>
</dbReference>
<accession>A0A2W1JMS9</accession>
<reference evidence="1 2" key="1">
    <citation type="journal article" date="2018" name="Sci. Rep.">
        <title>A novel species of the marine cyanobacterium Acaryochloris with a unique pigment content and lifestyle.</title>
        <authorList>
            <person name="Partensky F."/>
            <person name="Six C."/>
            <person name="Ratin M."/>
            <person name="Garczarek L."/>
            <person name="Vaulot D."/>
            <person name="Probert I."/>
            <person name="Calteau A."/>
            <person name="Gourvil P."/>
            <person name="Marie D."/>
            <person name="Grebert T."/>
            <person name="Bouchier C."/>
            <person name="Le Panse S."/>
            <person name="Gachenot M."/>
            <person name="Rodriguez F."/>
            <person name="Garrido J.L."/>
        </authorList>
    </citation>
    <scope>NUCLEOTIDE SEQUENCE [LARGE SCALE GENOMIC DNA]</scope>
    <source>
        <strain evidence="1 2">RCC1774</strain>
    </source>
</reference>
<proteinExistence type="predicted"/>